<dbReference type="InterPro" id="IPR010982">
    <property type="entry name" value="Lambda_DNA-bd_dom_sf"/>
</dbReference>
<gene>
    <name evidence="3" type="ORF">C1I91_12165</name>
</gene>
<dbReference type="Gene3D" id="1.25.40.10">
    <property type="entry name" value="Tetratricopeptide repeat domain"/>
    <property type="match status" value="1"/>
</dbReference>
<dbReference type="CDD" id="cd00093">
    <property type="entry name" value="HTH_XRE"/>
    <property type="match status" value="1"/>
</dbReference>
<protein>
    <submittedName>
        <fullName evidence="3">Transcriptional regulator</fullName>
    </submittedName>
</protein>
<evidence type="ECO:0000256" key="1">
    <source>
        <dbReference type="ARBA" id="ARBA00023125"/>
    </source>
</evidence>
<dbReference type="SUPFAM" id="SSF47413">
    <property type="entry name" value="lambda repressor-like DNA-binding domains"/>
    <property type="match status" value="1"/>
</dbReference>
<reference evidence="3 4" key="1">
    <citation type="submission" date="2018-01" db="EMBL/GenBank/DDBJ databases">
        <title>Genome Sequencing and Assembly of Anaerobacter polyendosporus strain CT4.</title>
        <authorList>
            <person name="Tachaapaikoon C."/>
            <person name="Sutheeworapong S."/>
            <person name="Jenjaroenpun P."/>
            <person name="Wongsurawat T."/>
            <person name="Nookeaw I."/>
            <person name="Cheawchanlertfa P."/>
            <person name="Kosugi A."/>
            <person name="Cheevadhanarak S."/>
            <person name="Ratanakhanokchai K."/>
        </authorList>
    </citation>
    <scope>NUCLEOTIDE SEQUENCE [LARGE SCALE GENOMIC DNA]</scope>
    <source>
        <strain evidence="3 4">CT4</strain>
    </source>
</reference>
<dbReference type="SMART" id="SM00530">
    <property type="entry name" value="HTH_XRE"/>
    <property type="match status" value="1"/>
</dbReference>
<keyword evidence="4" id="KW-1185">Reference proteome</keyword>
<feature type="domain" description="HTH cro/C1-type" evidence="2">
    <location>
        <begin position="7"/>
        <end position="61"/>
    </location>
</feature>
<dbReference type="OrthoDB" id="9812495at2"/>
<evidence type="ECO:0000313" key="3">
    <source>
        <dbReference type="EMBL" id="QAA32331.1"/>
    </source>
</evidence>
<evidence type="ECO:0000313" key="4">
    <source>
        <dbReference type="Proteomes" id="UP000286268"/>
    </source>
</evidence>
<dbReference type="PANTHER" id="PTHR46558">
    <property type="entry name" value="TRACRIPTIONAL REGULATORY PROTEIN-RELATED-RELATED"/>
    <property type="match status" value="1"/>
</dbReference>
<dbReference type="KEGG" id="cmah:C1I91_12165"/>
<dbReference type="RefSeq" id="WP_128213118.1">
    <property type="nucleotide sequence ID" value="NZ_CP025746.1"/>
</dbReference>
<dbReference type="Gene3D" id="1.10.260.40">
    <property type="entry name" value="lambda repressor-like DNA-binding domains"/>
    <property type="match status" value="1"/>
</dbReference>
<dbReference type="InterPro" id="IPR001387">
    <property type="entry name" value="Cro/C1-type_HTH"/>
</dbReference>
<dbReference type="Proteomes" id="UP000286268">
    <property type="component" value="Chromosome"/>
</dbReference>
<sequence>MRIGEIIRDYRKKENLTQEQVANYLNISTPAVNKWENGISYPDITLLSPLARILKVDVNTLLAFNEELTEAEVNKFGRDVSEMVSKEGYEKAFEMGSELIKQYSNCDELILRVASMLRLFLVPQQIDNKDKYEEKIIAWIELVASNSNEKTATMAKISLVAIYRERKEYEKAEEILRKLPDLEMDYGKKLQQILLLESMDKLDEAYDACEQMLFKTAHEAVGILFLMAEMALKENETSDAEDYIERAKKLVEVFELGAYHKYTLDLYLAKEKQDKEKAIELVINMVKEAETMDSMDSKLYKHRKWKVTKRWSKDRYERLVKKLIKNDKTLDFVKDDPRIKFLLE</sequence>
<dbReference type="PROSITE" id="PS50943">
    <property type="entry name" value="HTH_CROC1"/>
    <property type="match status" value="1"/>
</dbReference>
<proteinExistence type="predicted"/>
<dbReference type="SUPFAM" id="SSF48452">
    <property type="entry name" value="TPR-like"/>
    <property type="match status" value="1"/>
</dbReference>
<accession>A0A410DTG3</accession>
<dbReference type="InterPro" id="IPR011990">
    <property type="entry name" value="TPR-like_helical_dom_sf"/>
</dbReference>
<dbReference type="PANTHER" id="PTHR46558:SF11">
    <property type="entry name" value="HTH-TYPE TRANSCRIPTIONAL REGULATOR XRE"/>
    <property type="match status" value="1"/>
</dbReference>
<dbReference type="GO" id="GO:0003677">
    <property type="term" value="F:DNA binding"/>
    <property type="evidence" value="ECO:0007669"/>
    <property type="project" value="UniProtKB-KW"/>
</dbReference>
<organism evidence="3 4">
    <name type="scientific">Clostridium manihotivorum</name>
    <dbReference type="NCBI Taxonomy" id="2320868"/>
    <lineage>
        <taxon>Bacteria</taxon>
        <taxon>Bacillati</taxon>
        <taxon>Bacillota</taxon>
        <taxon>Clostridia</taxon>
        <taxon>Eubacteriales</taxon>
        <taxon>Clostridiaceae</taxon>
        <taxon>Clostridium</taxon>
    </lineage>
</organism>
<keyword evidence="1" id="KW-0238">DNA-binding</keyword>
<name>A0A410DTG3_9CLOT</name>
<dbReference type="EMBL" id="CP025746">
    <property type="protein sequence ID" value="QAA32331.1"/>
    <property type="molecule type" value="Genomic_DNA"/>
</dbReference>
<evidence type="ECO:0000259" key="2">
    <source>
        <dbReference type="PROSITE" id="PS50943"/>
    </source>
</evidence>
<dbReference type="Pfam" id="PF01381">
    <property type="entry name" value="HTH_3"/>
    <property type="match status" value="1"/>
</dbReference>
<dbReference type="AlphaFoldDB" id="A0A410DTG3"/>